<proteinExistence type="predicted"/>
<dbReference type="GeneID" id="18907589"/>
<organism evidence="1 2">
    <name type="scientific">Phanerochaete carnosa (strain HHB-10118-sp)</name>
    <name type="common">White-rot fungus</name>
    <name type="synonym">Peniophora carnosa</name>
    <dbReference type="NCBI Taxonomy" id="650164"/>
    <lineage>
        <taxon>Eukaryota</taxon>
        <taxon>Fungi</taxon>
        <taxon>Dikarya</taxon>
        <taxon>Basidiomycota</taxon>
        <taxon>Agaricomycotina</taxon>
        <taxon>Agaricomycetes</taxon>
        <taxon>Polyporales</taxon>
        <taxon>Phanerochaetaceae</taxon>
        <taxon>Phanerochaete</taxon>
    </lineage>
</organism>
<keyword evidence="2" id="KW-1185">Reference proteome</keyword>
<evidence type="ECO:0008006" key="3">
    <source>
        <dbReference type="Google" id="ProtNLM"/>
    </source>
</evidence>
<protein>
    <recommendedName>
        <fullName evidence="3">Tc1-like transposase DDE domain-containing protein</fullName>
    </recommendedName>
</protein>
<dbReference type="InterPro" id="IPR036397">
    <property type="entry name" value="RNaseH_sf"/>
</dbReference>
<sequence>MNAGTRRVIMWYHDKSTFYVHDRWIVYWQKTSRKGPKPKPKGKDVLLMVADFVSADYGWLTSLDSAKSARVLFKAGKNREGYFTNENILEQAKKAMNILQCHYPNEDYIFIYNNASTHLKRSPIFFSAKVPITNRATGKPVYGLDGQTALTKKIPMAGAKFADGSLQSPYFLFSHKRAGVFKSMKNILQEHRINVTGLRAQCDMDFKCEPPTLNCCCHWILFNQPDFAKVKFCLETHCEKQGFRALFFPKFHCELNPIEQCWRHSKHEYRMYPESSLKADLECNVVKALRTVSVISICRFFTCMWRFIDGYRYGLTGKVVAYAEKKYCGHRALPRLILKELELEGQLEVVA</sequence>
<dbReference type="OrthoDB" id="6511194at2759"/>
<dbReference type="AlphaFoldDB" id="K5VAH3"/>
<dbReference type="PANTHER" id="PTHR35871:SF1">
    <property type="entry name" value="CXC1-LIKE CYSTEINE CLUSTER ASSOCIATED WITH KDZ TRANSPOSASES DOMAIN-CONTAINING PROTEIN"/>
    <property type="match status" value="1"/>
</dbReference>
<gene>
    <name evidence="1" type="ORF">PHACADRAFT_109418</name>
</gene>
<name>K5VAH3_PHACS</name>
<dbReference type="EMBL" id="JH931452">
    <property type="protein sequence ID" value="EKM48088.1"/>
    <property type="molecule type" value="Genomic_DNA"/>
</dbReference>
<evidence type="ECO:0000313" key="1">
    <source>
        <dbReference type="EMBL" id="EKM48088.1"/>
    </source>
</evidence>
<dbReference type="InParanoid" id="K5VAH3"/>
<reference evidence="1 2" key="1">
    <citation type="journal article" date="2012" name="BMC Genomics">
        <title>Comparative genomics of the white-rot fungi, Phanerochaete carnosa and P. chrysosporium, to elucidate the genetic basis of the distinct wood types they colonize.</title>
        <authorList>
            <person name="Suzuki H."/>
            <person name="MacDonald J."/>
            <person name="Syed K."/>
            <person name="Salamov A."/>
            <person name="Hori C."/>
            <person name="Aerts A."/>
            <person name="Henrissat B."/>
            <person name="Wiebenga A."/>
            <person name="vanKuyk P.A."/>
            <person name="Barry K."/>
            <person name="Lindquist E."/>
            <person name="LaButti K."/>
            <person name="Lapidus A."/>
            <person name="Lucas S."/>
            <person name="Coutinho P."/>
            <person name="Gong Y."/>
            <person name="Samejima M."/>
            <person name="Mahadevan R."/>
            <person name="Abou-Zaid M."/>
            <person name="de Vries R.P."/>
            <person name="Igarashi K."/>
            <person name="Yadav J.S."/>
            <person name="Grigoriev I.V."/>
            <person name="Master E.R."/>
        </authorList>
    </citation>
    <scope>NUCLEOTIDE SEQUENCE [LARGE SCALE GENOMIC DNA]</scope>
    <source>
        <strain evidence="1 2">HHB-10118-sp</strain>
    </source>
</reference>
<dbReference type="PANTHER" id="PTHR35871">
    <property type="entry name" value="EXPRESSED PROTEIN"/>
    <property type="match status" value="1"/>
</dbReference>
<dbReference type="GO" id="GO:0003676">
    <property type="term" value="F:nucleic acid binding"/>
    <property type="evidence" value="ECO:0007669"/>
    <property type="project" value="InterPro"/>
</dbReference>
<dbReference type="Gene3D" id="3.30.420.10">
    <property type="entry name" value="Ribonuclease H-like superfamily/Ribonuclease H"/>
    <property type="match status" value="1"/>
</dbReference>
<dbReference type="RefSeq" id="XP_007403360.1">
    <property type="nucleotide sequence ID" value="XM_007403298.1"/>
</dbReference>
<dbReference type="KEGG" id="pco:PHACADRAFT_109418"/>
<accession>K5VAH3</accession>
<dbReference type="HOGENOM" id="CLU_005726_0_0_1"/>
<dbReference type="Proteomes" id="UP000008370">
    <property type="component" value="Unassembled WGS sequence"/>
</dbReference>
<evidence type="ECO:0000313" key="2">
    <source>
        <dbReference type="Proteomes" id="UP000008370"/>
    </source>
</evidence>